<gene>
    <name evidence="1" type="ORF">L1987_40269</name>
</gene>
<comment type="caution">
    <text evidence="1">The sequence shown here is derived from an EMBL/GenBank/DDBJ whole genome shotgun (WGS) entry which is preliminary data.</text>
</comment>
<protein>
    <submittedName>
        <fullName evidence="1">Uncharacterized protein</fullName>
    </submittedName>
</protein>
<evidence type="ECO:0000313" key="2">
    <source>
        <dbReference type="Proteomes" id="UP001056120"/>
    </source>
</evidence>
<keyword evidence="2" id="KW-1185">Reference proteome</keyword>
<sequence>MERVDDPQSVDRNQLGGIAQKIQNIDGKLIASSSIFKNSSSILGKDFDNVNLNFKPNADKLFDSAKIMIPTSMPTSELDINDYDSFRKSQDQTIRVNDEVNLDADFVDSYASKLKSTKESVKVIQKAPELKDADGFELVKGKNKTNNKKGVPLNKGKPVFVYKPVGRKGDNVGASSSSSKPVAVSNPFEALNKVGEDVGSMKEGSSSGLTSGSLKKPVVLGTDDDEEVKNVYDETAKFMEAGVQSKISSEGASTPGSMGFNG</sequence>
<dbReference type="Proteomes" id="UP001056120">
    <property type="component" value="Linkage Group LG13"/>
</dbReference>
<proteinExistence type="predicted"/>
<dbReference type="EMBL" id="CM042030">
    <property type="protein sequence ID" value="KAI3786524.1"/>
    <property type="molecule type" value="Genomic_DNA"/>
</dbReference>
<evidence type="ECO:0000313" key="1">
    <source>
        <dbReference type="EMBL" id="KAI3786524.1"/>
    </source>
</evidence>
<organism evidence="1 2">
    <name type="scientific">Smallanthus sonchifolius</name>
    <dbReference type="NCBI Taxonomy" id="185202"/>
    <lineage>
        <taxon>Eukaryota</taxon>
        <taxon>Viridiplantae</taxon>
        <taxon>Streptophyta</taxon>
        <taxon>Embryophyta</taxon>
        <taxon>Tracheophyta</taxon>
        <taxon>Spermatophyta</taxon>
        <taxon>Magnoliopsida</taxon>
        <taxon>eudicotyledons</taxon>
        <taxon>Gunneridae</taxon>
        <taxon>Pentapetalae</taxon>
        <taxon>asterids</taxon>
        <taxon>campanulids</taxon>
        <taxon>Asterales</taxon>
        <taxon>Asteraceae</taxon>
        <taxon>Asteroideae</taxon>
        <taxon>Heliantheae alliance</taxon>
        <taxon>Millerieae</taxon>
        <taxon>Smallanthus</taxon>
    </lineage>
</organism>
<reference evidence="1 2" key="2">
    <citation type="journal article" date="2022" name="Mol. Ecol. Resour.">
        <title>The genomes of chicory, endive, great burdock and yacon provide insights into Asteraceae paleo-polyploidization history and plant inulin production.</title>
        <authorList>
            <person name="Fan W."/>
            <person name="Wang S."/>
            <person name="Wang H."/>
            <person name="Wang A."/>
            <person name="Jiang F."/>
            <person name="Liu H."/>
            <person name="Zhao H."/>
            <person name="Xu D."/>
            <person name="Zhang Y."/>
        </authorList>
    </citation>
    <scope>NUCLEOTIDE SEQUENCE [LARGE SCALE GENOMIC DNA]</scope>
    <source>
        <strain evidence="2">cv. Yunnan</strain>
        <tissue evidence="1">Leaves</tissue>
    </source>
</reference>
<reference evidence="2" key="1">
    <citation type="journal article" date="2022" name="Mol. Ecol. Resour.">
        <title>The genomes of chicory, endive, great burdock and yacon provide insights into Asteraceae palaeo-polyploidization history and plant inulin production.</title>
        <authorList>
            <person name="Fan W."/>
            <person name="Wang S."/>
            <person name="Wang H."/>
            <person name="Wang A."/>
            <person name="Jiang F."/>
            <person name="Liu H."/>
            <person name="Zhao H."/>
            <person name="Xu D."/>
            <person name="Zhang Y."/>
        </authorList>
    </citation>
    <scope>NUCLEOTIDE SEQUENCE [LARGE SCALE GENOMIC DNA]</scope>
    <source>
        <strain evidence="2">cv. Yunnan</strain>
    </source>
</reference>
<accession>A0ACB9GSP0</accession>
<name>A0ACB9GSP0_9ASTR</name>